<dbReference type="EMBL" id="FLTS01000001">
    <property type="protein sequence ID" value="SBV37073.1"/>
    <property type="molecule type" value="Genomic_DNA"/>
</dbReference>
<comment type="similarity">
    <text evidence="2">Belongs to the GSP F family.</text>
</comment>
<dbReference type="InterPro" id="IPR042094">
    <property type="entry name" value="T2SS_GspF_sf"/>
</dbReference>
<dbReference type="InterPro" id="IPR003004">
    <property type="entry name" value="GspF/PilC"/>
</dbReference>
<protein>
    <submittedName>
        <fullName evidence="9">Type II secretion system protein</fullName>
    </submittedName>
</protein>
<evidence type="ECO:0000259" key="8">
    <source>
        <dbReference type="Pfam" id="PF00482"/>
    </source>
</evidence>
<organism evidence="9">
    <name type="scientific">uncultured Stenotrophomonas sp</name>
    <dbReference type="NCBI Taxonomy" id="165438"/>
    <lineage>
        <taxon>Bacteria</taxon>
        <taxon>Pseudomonadati</taxon>
        <taxon>Pseudomonadota</taxon>
        <taxon>Gammaproteobacteria</taxon>
        <taxon>Lysobacterales</taxon>
        <taxon>Lysobacteraceae</taxon>
        <taxon>Stenotrophomonas</taxon>
        <taxon>environmental samples</taxon>
    </lineage>
</organism>
<evidence type="ECO:0000313" key="9">
    <source>
        <dbReference type="EMBL" id="SBV37073.1"/>
    </source>
</evidence>
<name>A0A1Y5Q4C8_9GAMM</name>
<dbReference type="GO" id="GO:0015628">
    <property type="term" value="P:protein secretion by the type II secretion system"/>
    <property type="evidence" value="ECO:0007669"/>
    <property type="project" value="TreeGrafter"/>
</dbReference>
<proteinExistence type="inferred from homology"/>
<reference evidence="9" key="1">
    <citation type="submission" date="2016-03" db="EMBL/GenBank/DDBJ databases">
        <authorList>
            <person name="Ploux O."/>
        </authorList>
    </citation>
    <scope>NUCLEOTIDE SEQUENCE</scope>
    <source>
        <strain evidence="9">UC10</strain>
    </source>
</reference>
<accession>A0A1Y5Q4C8</accession>
<dbReference type="Pfam" id="PF00482">
    <property type="entry name" value="T2SSF"/>
    <property type="match status" value="2"/>
</dbReference>
<comment type="subcellular location">
    <subcellularLocation>
        <location evidence="1">Cell membrane</location>
        <topology evidence="1">Multi-pass membrane protein</topology>
    </subcellularLocation>
</comment>
<dbReference type="PRINTS" id="PR00812">
    <property type="entry name" value="BCTERIALGSPF"/>
</dbReference>
<keyword evidence="5 7" id="KW-1133">Transmembrane helix</keyword>
<evidence type="ECO:0000256" key="2">
    <source>
        <dbReference type="ARBA" id="ARBA00005745"/>
    </source>
</evidence>
<keyword evidence="4 7" id="KW-0812">Transmembrane</keyword>
<dbReference type="InterPro" id="IPR018076">
    <property type="entry name" value="T2SS_GspF_dom"/>
</dbReference>
<dbReference type="Gene3D" id="1.20.81.30">
    <property type="entry name" value="Type II secretion system (T2SS), domain F"/>
    <property type="match status" value="2"/>
</dbReference>
<dbReference type="PANTHER" id="PTHR30012:SF0">
    <property type="entry name" value="TYPE II SECRETION SYSTEM PROTEIN F-RELATED"/>
    <property type="match status" value="1"/>
</dbReference>
<dbReference type="AlphaFoldDB" id="A0A1Y5Q4C8"/>
<evidence type="ECO:0000256" key="6">
    <source>
        <dbReference type="ARBA" id="ARBA00023136"/>
    </source>
</evidence>
<feature type="transmembrane region" description="Helical" evidence="7">
    <location>
        <begin position="371"/>
        <end position="395"/>
    </location>
</feature>
<evidence type="ECO:0000256" key="5">
    <source>
        <dbReference type="ARBA" id="ARBA00022989"/>
    </source>
</evidence>
<feature type="transmembrane region" description="Helical" evidence="7">
    <location>
        <begin position="169"/>
        <end position="191"/>
    </location>
</feature>
<keyword evidence="3" id="KW-1003">Cell membrane</keyword>
<evidence type="ECO:0000256" key="7">
    <source>
        <dbReference type="SAM" id="Phobius"/>
    </source>
</evidence>
<evidence type="ECO:0000256" key="3">
    <source>
        <dbReference type="ARBA" id="ARBA00022475"/>
    </source>
</evidence>
<dbReference type="GO" id="GO:0005886">
    <property type="term" value="C:plasma membrane"/>
    <property type="evidence" value="ECO:0007669"/>
    <property type="project" value="UniProtKB-SubCell"/>
</dbReference>
<feature type="domain" description="Type II secretion system protein GspF" evidence="8">
    <location>
        <begin position="70"/>
        <end position="192"/>
    </location>
</feature>
<feature type="transmembrane region" description="Helical" evidence="7">
    <location>
        <begin position="211"/>
        <end position="241"/>
    </location>
</feature>
<sequence length="403" mass="43161">MSDMLQYRYEALDRSGSKLTGAVDAASEADAARRLAVMGLTPYSLKQSRSGRSLSSRRKHASTRELQLVLQEFTALLEAGVGLVTCLSSLAKSSHHPSLTGAFASMEKAVRRGESFSTALRESGLPVPEYMHQLMQAGEATGRMAESMRGGVRQFEYDQRVRQEMTGAMIYPAVLVLSGVAAVGIIFMWVVPRFGGLLTQHGESMPALSRWVISTGVWLSSHAWWVAGVVIAVAAIARALYGLPGFREKLAEALIKLPVVGEWVLEAEVGRWASTLAALLEGKVELVRALGLSAAAVRFGFLRNRLAAVVKGVKGGMTLSAALREHRALNPTGYDLVAVGEASGELPKLLSALAGLYEATGRDRMKRALQLIEPLAIILIGVVVGVIMTAIILAITSVNDVPL</sequence>
<evidence type="ECO:0000256" key="1">
    <source>
        <dbReference type="ARBA" id="ARBA00004651"/>
    </source>
</evidence>
<gene>
    <name evidence="9" type="ORF">STPYR_12003</name>
</gene>
<keyword evidence="6 7" id="KW-0472">Membrane</keyword>
<dbReference type="PANTHER" id="PTHR30012">
    <property type="entry name" value="GENERAL SECRETION PATHWAY PROTEIN"/>
    <property type="match status" value="1"/>
</dbReference>
<feature type="domain" description="Type II secretion system protein GspF" evidence="8">
    <location>
        <begin position="272"/>
        <end position="393"/>
    </location>
</feature>
<evidence type="ECO:0000256" key="4">
    <source>
        <dbReference type="ARBA" id="ARBA00022692"/>
    </source>
</evidence>